<organism evidence="1 2">
    <name type="scientific">Mycobacterium intracellulare 1956</name>
    <dbReference type="NCBI Taxonomy" id="1299331"/>
    <lineage>
        <taxon>Bacteria</taxon>
        <taxon>Bacillati</taxon>
        <taxon>Actinomycetota</taxon>
        <taxon>Actinomycetes</taxon>
        <taxon>Mycobacteriales</taxon>
        <taxon>Mycobacteriaceae</taxon>
        <taxon>Mycobacterium</taxon>
        <taxon>Mycobacterium avium complex (MAC)</taxon>
    </lineage>
</organism>
<dbReference type="Proteomes" id="UP000020825">
    <property type="component" value="Unassembled WGS sequence"/>
</dbReference>
<evidence type="ECO:0000313" key="2">
    <source>
        <dbReference type="Proteomes" id="UP000020825"/>
    </source>
</evidence>
<dbReference type="EMBL" id="JAOG01000001">
    <property type="protein sequence ID" value="EUA58230.1"/>
    <property type="molecule type" value="Genomic_DNA"/>
</dbReference>
<name>X8CSK3_MYCIT</name>
<dbReference type="PATRIC" id="fig|1299331.3.peg.1329"/>
<comment type="caution">
    <text evidence="1">The sequence shown here is derived from an EMBL/GenBank/DDBJ whole genome shotgun (WGS) entry which is preliminary data.</text>
</comment>
<evidence type="ECO:0000313" key="1">
    <source>
        <dbReference type="EMBL" id="EUA58230.1"/>
    </source>
</evidence>
<dbReference type="SUPFAM" id="SSF159245">
    <property type="entry name" value="AttH-like"/>
    <property type="match status" value="1"/>
</dbReference>
<proteinExistence type="predicted"/>
<sequence length="158" mass="17283">MKSDWRSYPFQLVPGDGQLEFPAAEGEHPDQESDTWFIAGQLDAAETDRSFAFLTIFNKNRPGGTIVADFYTMALFDLDTGDYGTYTDYDMPPANLEPGRPASWSWPRVISTSATPAVRAPRPGPRAATATGVYCPTPTASAWWGRTIPAGGCGWTWP</sequence>
<gene>
    <name evidence="1" type="ORF">I550_1367</name>
</gene>
<protein>
    <submittedName>
        <fullName evidence="1">Uncharacterized protein</fullName>
    </submittedName>
</protein>
<accession>X8CSK3</accession>
<reference evidence="1 2" key="1">
    <citation type="submission" date="2013-12" db="EMBL/GenBank/DDBJ databases">
        <authorList>
            <person name="Zelazny A."/>
            <person name="Olivier K."/>
            <person name="Holland S."/>
            <person name="Lenaerts A."/>
            <person name="Ordway D."/>
            <person name="DeGroote M.A."/>
            <person name="Parker T."/>
            <person name="Sizemore C."/>
            <person name="Tallon L.J."/>
            <person name="Sadzewicz L.K."/>
            <person name="Sengamalay N."/>
            <person name="Fraser C.M."/>
            <person name="Hine E."/>
            <person name="Shefchek K.A."/>
            <person name="Das S.P."/>
            <person name="Tettelin H."/>
        </authorList>
    </citation>
    <scope>NUCLEOTIDE SEQUENCE [LARGE SCALE GENOMIC DNA]</scope>
    <source>
        <strain evidence="1 2">1956</strain>
    </source>
</reference>
<dbReference type="AlphaFoldDB" id="X8CSK3"/>